<dbReference type="STRING" id="56484.A0A1Y2FUY0"/>
<protein>
    <submittedName>
        <fullName evidence="15">Putative ABC transporter</fullName>
    </submittedName>
</protein>
<keyword evidence="8" id="KW-0067">ATP-binding</keyword>
<dbReference type="PROSITE" id="PS50893">
    <property type="entry name" value="ABC_TRANSPORTER_2"/>
    <property type="match status" value="1"/>
</dbReference>
<feature type="transmembrane region" description="Helical" evidence="13">
    <location>
        <begin position="849"/>
        <end position="872"/>
    </location>
</feature>
<evidence type="ECO:0000256" key="11">
    <source>
        <dbReference type="ARBA" id="ARBA00023180"/>
    </source>
</evidence>
<feature type="transmembrane region" description="Helical" evidence="13">
    <location>
        <begin position="769"/>
        <end position="792"/>
    </location>
</feature>
<sequence length="991" mass="108986">MALSLANDLSPSNAFPAYFAGRPDQCPPCFNCLLPAFQCKQFAPCNEYNGACDCPPGFGGNDCIEPTCGSLADGKNRHVRKGKDCDCSDGWSGLNCNVCETDEACNPLMPEQLNGTCYKGGLVVHQNFQMCDVTNRKIVDQLKDKKPQVTFSCKADDRTCNFQFWVDRVESFYCALDDCEFSQNIQFDSNSTDYKCKDIKCSCIPDRMLCGEDGSIDISDFLSEEIKGPGSFSCSSKTKSCTFEEPAMNELISDVFGDKSIQLDCNASECLHYTEIPGFQRPAKPSNAGLIAGSVAGAAILLGLLALILWLTARRSQQTDKLGAIRLTDDESAQLLANHTPATLQFRKVCYEVNGKGILQDVRGNVGPGQVLAILGASGAGKTSFLDILARKNKRGKATGEFLVNGRSVEDHKYKDVVGFVDQEDALMPTLTVYETVLYSALLRLPRDMTAEAKRLRVYETLEELGILHIKDSLIGQEGNRGISGGEKRRVSIACELVTSPSILFLDEPTSGLDSFNAFNVAECLTNLARGYNRTIIMTIHQPRSNIVALFDQLILLARGRVVYSGELSACQTHFESIGLACPTGYNIADYLIDLTMNTTGASQIVSPQDSSTPINNEPGTSVHNGEPHSLERCNSVGNESNAWGEVRPRQRISRATQQRDLFGGSTDLNDLFKRYNDSGVAASIDERIKESIDEASDRPVEMASPLGRGYARIGWFAQFVLLSKRTFKNLYRNPMLLLTHYAIAVLLALLCGYLYFRISNDLSGFQGRLGLFFFILSLFGFSTLTSLNLLVMERTIFMRERANGYYAPITYFMAKVMFDIIPLRVLPPIIMGLIIYPTVGLVPEGAVFARFLLILVLFNVASASVCLLIGITVKEPSIANLVGSLFMLFSLLFAGLLLNHDSIPGPVRFLQKLSIFHYAYEALLVNEVTYLTLTEKKFGLSIDVPGATILSTFGFNAQAFSADLLGLTVYFGVFLTLSFAAMHFLLVEKR</sequence>
<proteinExistence type="inferred from homology"/>
<keyword evidence="6" id="KW-0547">Nucleotide-binding</keyword>
<dbReference type="FunFam" id="3.40.50.300:FF:000702">
    <property type="entry name" value="ABC transporter (Adp1)"/>
    <property type="match status" value="1"/>
</dbReference>
<dbReference type="OrthoDB" id="66620at2759"/>
<feature type="transmembrane region" description="Helical" evidence="13">
    <location>
        <begin position="879"/>
        <end position="899"/>
    </location>
</feature>
<dbReference type="SMART" id="SM00382">
    <property type="entry name" value="AAA"/>
    <property type="match status" value="1"/>
</dbReference>
<evidence type="ECO:0000313" key="16">
    <source>
        <dbReference type="Proteomes" id="UP000193685"/>
    </source>
</evidence>
<accession>A0A1Y2FUY0</accession>
<dbReference type="InterPro" id="IPR027417">
    <property type="entry name" value="P-loop_NTPase"/>
</dbReference>
<dbReference type="PROSITE" id="PS00211">
    <property type="entry name" value="ABC_TRANSPORTER_1"/>
    <property type="match status" value="1"/>
</dbReference>
<feature type="transmembrane region" description="Helical" evidence="13">
    <location>
        <begin position="965"/>
        <end position="988"/>
    </location>
</feature>
<dbReference type="Proteomes" id="UP000193685">
    <property type="component" value="Unassembled WGS sequence"/>
</dbReference>
<comment type="subcellular location">
    <subcellularLocation>
        <location evidence="1">Endoplasmic reticulum membrane</location>
        <topology evidence="1">Multi-pass membrane protein</topology>
    </subcellularLocation>
</comment>
<evidence type="ECO:0000256" key="7">
    <source>
        <dbReference type="ARBA" id="ARBA00022824"/>
    </source>
</evidence>
<dbReference type="Pfam" id="PF01061">
    <property type="entry name" value="ABC2_membrane"/>
    <property type="match status" value="1"/>
</dbReference>
<dbReference type="PANTHER" id="PTHR48041:SF2">
    <property type="entry name" value="ATP-DEPENDENT PERMEASE-RELATED"/>
    <property type="match status" value="1"/>
</dbReference>
<dbReference type="GO" id="GO:0005524">
    <property type="term" value="F:ATP binding"/>
    <property type="evidence" value="ECO:0007669"/>
    <property type="project" value="UniProtKB-KW"/>
</dbReference>
<dbReference type="EMBL" id="MCFI01000001">
    <property type="protein sequence ID" value="ORY87802.1"/>
    <property type="molecule type" value="Genomic_DNA"/>
</dbReference>
<dbReference type="InterPro" id="IPR013525">
    <property type="entry name" value="ABC2_TM"/>
</dbReference>
<evidence type="ECO:0000256" key="1">
    <source>
        <dbReference type="ARBA" id="ARBA00004477"/>
    </source>
</evidence>
<reference evidence="15 16" key="1">
    <citation type="submission" date="2016-07" db="EMBL/GenBank/DDBJ databases">
        <title>Pervasive Adenine N6-methylation of Active Genes in Fungi.</title>
        <authorList>
            <consortium name="DOE Joint Genome Institute"/>
            <person name="Mondo S.J."/>
            <person name="Dannebaum R.O."/>
            <person name="Kuo R.C."/>
            <person name="Labutti K."/>
            <person name="Haridas S."/>
            <person name="Kuo A."/>
            <person name="Salamov A."/>
            <person name="Ahrendt S.R."/>
            <person name="Lipzen A."/>
            <person name="Sullivan W."/>
            <person name="Andreopoulos W.B."/>
            <person name="Clum A."/>
            <person name="Lindquist E."/>
            <person name="Daum C."/>
            <person name="Ramamoorthy G.K."/>
            <person name="Gryganskyi A."/>
            <person name="Culley D."/>
            <person name="Magnuson J.K."/>
            <person name="James T.Y."/>
            <person name="O'Malley M.A."/>
            <person name="Stajich J.E."/>
            <person name="Spatafora J.W."/>
            <person name="Visel A."/>
            <person name="Grigoriev I.V."/>
        </authorList>
    </citation>
    <scope>NUCLEOTIDE SEQUENCE [LARGE SCALE GENOMIC DNA]</scope>
    <source>
        <strain evidence="15 16">12-1054</strain>
    </source>
</reference>
<keyword evidence="11" id="KW-0325">Glycoprotein</keyword>
<dbReference type="SUPFAM" id="SSF52540">
    <property type="entry name" value="P-loop containing nucleoside triphosphate hydrolases"/>
    <property type="match status" value="1"/>
</dbReference>
<dbReference type="GeneID" id="63784060"/>
<dbReference type="Pfam" id="PF00005">
    <property type="entry name" value="ABC_tran"/>
    <property type="match status" value="1"/>
</dbReference>
<comment type="similarity">
    <text evidence="2">Belongs to the ABC transporter superfamily. ABCG family. Eye pigment precursor importer (TC 3.A.1.204) subfamily.</text>
</comment>
<evidence type="ECO:0000256" key="9">
    <source>
        <dbReference type="ARBA" id="ARBA00022989"/>
    </source>
</evidence>
<name>A0A1Y2FUY0_PROLT</name>
<feature type="transmembrane region" description="Helical" evidence="13">
    <location>
        <begin position="290"/>
        <end position="311"/>
    </location>
</feature>
<dbReference type="InterPro" id="IPR003593">
    <property type="entry name" value="AAA+_ATPase"/>
</dbReference>
<keyword evidence="16" id="KW-1185">Reference proteome</keyword>
<dbReference type="InterPro" id="IPR017871">
    <property type="entry name" value="ABC_transporter-like_CS"/>
</dbReference>
<dbReference type="InterPro" id="IPR050352">
    <property type="entry name" value="ABCG_transporters"/>
</dbReference>
<feature type="transmembrane region" description="Helical" evidence="13">
    <location>
        <begin position="813"/>
        <end position="837"/>
    </location>
</feature>
<dbReference type="GO" id="GO:0016887">
    <property type="term" value="F:ATP hydrolysis activity"/>
    <property type="evidence" value="ECO:0007669"/>
    <property type="project" value="InterPro"/>
</dbReference>
<dbReference type="CDD" id="cd03213">
    <property type="entry name" value="ABCG_EPDR"/>
    <property type="match status" value="1"/>
</dbReference>
<comment type="caution">
    <text evidence="15">The sequence shown here is derived from an EMBL/GenBank/DDBJ whole genome shotgun (WGS) entry which is preliminary data.</text>
</comment>
<evidence type="ECO:0000256" key="12">
    <source>
        <dbReference type="SAM" id="MobiDB-lite"/>
    </source>
</evidence>
<evidence type="ECO:0000313" key="15">
    <source>
        <dbReference type="EMBL" id="ORY87802.1"/>
    </source>
</evidence>
<keyword evidence="9 13" id="KW-1133">Transmembrane helix</keyword>
<feature type="region of interest" description="Disordered" evidence="12">
    <location>
        <begin position="605"/>
        <end position="628"/>
    </location>
</feature>
<evidence type="ECO:0000256" key="6">
    <source>
        <dbReference type="ARBA" id="ARBA00022741"/>
    </source>
</evidence>
<dbReference type="GO" id="GO:0005789">
    <property type="term" value="C:endoplasmic reticulum membrane"/>
    <property type="evidence" value="ECO:0007669"/>
    <property type="project" value="UniProtKB-SubCell"/>
</dbReference>
<keyword evidence="10 13" id="KW-0472">Membrane</keyword>
<dbReference type="PANTHER" id="PTHR48041">
    <property type="entry name" value="ABC TRANSPORTER G FAMILY MEMBER 28"/>
    <property type="match status" value="1"/>
</dbReference>
<dbReference type="AlphaFoldDB" id="A0A1Y2FUY0"/>
<evidence type="ECO:0000256" key="5">
    <source>
        <dbReference type="ARBA" id="ARBA00022729"/>
    </source>
</evidence>
<evidence type="ECO:0000256" key="13">
    <source>
        <dbReference type="SAM" id="Phobius"/>
    </source>
</evidence>
<feature type="domain" description="ABC transporter" evidence="14">
    <location>
        <begin position="344"/>
        <end position="584"/>
    </location>
</feature>
<keyword evidence="3" id="KW-0813">Transport</keyword>
<keyword evidence="4 13" id="KW-0812">Transmembrane</keyword>
<evidence type="ECO:0000256" key="4">
    <source>
        <dbReference type="ARBA" id="ARBA00022692"/>
    </source>
</evidence>
<feature type="compositionally biased region" description="Polar residues" evidence="12">
    <location>
        <begin position="605"/>
        <end position="624"/>
    </location>
</feature>
<dbReference type="InterPro" id="IPR000742">
    <property type="entry name" value="EGF"/>
</dbReference>
<dbReference type="OMA" id="FNCQLDA"/>
<keyword evidence="7" id="KW-0256">Endoplasmic reticulum</keyword>
<evidence type="ECO:0000259" key="14">
    <source>
        <dbReference type="PROSITE" id="PS50893"/>
    </source>
</evidence>
<evidence type="ECO:0000256" key="2">
    <source>
        <dbReference type="ARBA" id="ARBA00005814"/>
    </source>
</evidence>
<feature type="transmembrane region" description="Helical" evidence="13">
    <location>
        <begin position="736"/>
        <end position="757"/>
    </location>
</feature>
<keyword evidence="5" id="KW-0732">Signal</keyword>
<dbReference type="Gene3D" id="3.40.50.300">
    <property type="entry name" value="P-loop containing nucleotide triphosphate hydrolases"/>
    <property type="match status" value="1"/>
</dbReference>
<dbReference type="InterPro" id="IPR003439">
    <property type="entry name" value="ABC_transporter-like_ATP-bd"/>
</dbReference>
<evidence type="ECO:0000256" key="10">
    <source>
        <dbReference type="ARBA" id="ARBA00023136"/>
    </source>
</evidence>
<dbReference type="RefSeq" id="XP_040728297.1">
    <property type="nucleotide sequence ID" value="XM_040867461.1"/>
</dbReference>
<gene>
    <name evidence="15" type="ORF">BCR37DRAFT_342860</name>
</gene>
<organism evidence="15 16">
    <name type="scientific">Protomyces lactucae-debilis</name>
    <dbReference type="NCBI Taxonomy" id="2754530"/>
    <lineage>
        <taxon>Eukaryota</taxon>
        <taxon>Fungi</taxon>
        <taxon>Dikarya</taxon>
        <taxon>Ascomycota</taxon>
        <taxon>Taphrinomycotina</taxon>
        <taxon>Taphrinomycetes</taxon>
        <taxon>Taphrinales</taxon>
        <taxon>Protomycetaceae</taxon>
        <taxon>Protomyces</taxon>
    </lineage>
</organism>
<dbReference type="PROSITE" id="PS00022">
    <property type="entry name" value="EGF_1"/>
    <property type="match status" value="1"/>
</dbReference>
<dbReference type="GO" id="GO:0140359">
    <property type="term" value="F:ABC-type transporter activity"/>
    <property type="evidence" value="ECO:0007669"/>
    <property type="project" value="InterPro"/>
</dbReference>
<evidence type="ECO:0000256" key="3">
    <source>
        <dbReference type="ARBA" id="ARBA00022448"/>
    </source>
</evidence>
<evidence type="ECO:0000256" key="8">
    <source>
        <dbReference type="ARBA" id="ARBA00022840"/>
    </source>
</evidence>